<dbReference type="EMBL" id="RCHS01002293">
    <property type="protein sequence ID" value="RMX48342.1"/>
    <property type="molecule type" value="Genomic_DNA"/>
</dbReference>
<sequence length="83" mass="9931">MIYIIRQVQQRVLCSFHREVWRTIIGDLSPFVIGTIYLSFFFQEFNPFKKFGYSDPHYFQRVKTLARKGSDDLQQSATYIKTN</sequence>
<dbReference type="AlphaFoldDB" id="A0A3M6U3W6"/>
<evidence type="ECO:0000256" key="1">
    <source>
        <dbReference type="SAM" id="Phobius"/>
    </source>
</evidence>
<keyword evidence="3" id="KW-1185">Reference proteome</keyword>
<feature type="transmembrane region" description="Helical" evidence="1">
    <location>
        <begin position="20"/>
        <end position="42"/>
    </location>
</feature>
<evidence type="ECO:0000313" key="3">
    <source>
        <dbReference type="Proteomes" id="UP000275408"/>
    </source>
</evidence>
<accession>A0A3M6U3W6</accession>
<name>A0A3M6U3W6_POCDA</name>
<proteinExistence type="predicted"/>
<dbReference type="Proteomes" id="UP000275408">
    <property type="component" value="Unassembled WGS sequence"/>
</dbReference>
<gene>
    <name evidence="2" type="ORF">pdam_00011088</name>
</gene>
<keyword evidence="1" id="KW-0472">Membrane</keyword>
<keyword evidence="1" id="KW-1133">Transmembrane helix</keyword>
<comment type="caution">
    <text evidence="2">The sequence shown here is derived from an EMBL/GenBank/DDBJ whole genome shotgun (WGS) entry which is preliminary data.</text>
</comment>
<keyword evidence="1" id="KW-0812">Transmembrane</keyword>
<protein>
    <submittedName>
        <fullName evidence="2">Uncharacterized protein</fullName>
    </submittedName>
</protein>
<evidence type="ECO:0000313" key="2">
    <source>
        <dbReference type="EMBL" id="RMX48342.1"/>
    </source>
</evidence>
<organism evidence="2 3">
    <name type="scientific">Pocillopora damicornis</name>
    <name type="common">Cauliflower coral</name>
    <name type="synonym">Millepora damicornis</name>
    <dbReference type="NCBI Taxonomy" id="46731"/>
    <lineage>
        <taxon>Eukaryota</taxon>
        <taxon>Metazoa</taxon>
        <taxon>Cnidaria</taxon>
        <taxon>Anthozoa</taxon>
        <taxon>Hexacorallia</taxon>
        <taxon>Scleractinia</taxon>
        <taxon>Astrocoeniina</taxon>
        <taxon>Pocilloporidae</taxon>
        <taxon>Pocillopora</taxon>
    </lineage>
</organism>
<reference evidence="2 3" key="1">
    <citation type="journal article" date="2018" name="Sci. Rep.">
        <title>Comparative analysis of the Pocillopora damicornis genome highlights role of immune system in coral evolution.</title>
        <authorList>
            <person name="Cunning R."/>
            <person name="Bay R.A."/>
            <person name="Gillette P."/>
            <person name="Baker A.C."/>
            <person name="Traylor-Knowles N."/>
        </authorList>
    </citation>
    <scope>NUCLEOTIDE SEQUENCE [LARGE SCALE GENOMIC DNA]</scope>
    <source>
        <strain evidence="2">RSMAS</strain>
        <tissue evidence="2">Whole animal</tissue>
    </source>
</reference>